<dbReference type="InterPro" id="IPR001901">
    <property type="entry name" value="Translocase_SecE/Sec61-g"/>
</dbReference>
<evidence type="ECO:0000256" key="7">
    <source>
        <dbReference type="ARBA" id="ARBA00023010"/>
    </source>
</evidence>
<keyword evidence="2 9" id="KW-0813">Transport</keyword>
<evidence type="ECO:0000256" key="6">
    <source>
        <dbReference type="ARBA" id="ARBA00022989"/>
    </source>
</evidence>
<evidence type="ECO:0000256" key="5">
    <source>
        <dbReference type="ARBA" id="ARBA00022927"/>
    </source>
</evidence>
<gene>
    <name evidence="9" type="primary">secE</name>
    <name evidence="10" type="ORF">A2161_16255</name>
</gene>
<dbReference type="GO" id="GO:0006605">
    <property type="term" value="P:protein targeting"/>
    <property type="evidence" value="ECO:0007669"/>
    <property type="project" value="UniProtKB-UniRule"/>
</dbReference>
<dbReference type="EMBL" id="MGDD01000348">
    <property type="protein sequence ID" value="OGL41373.1"/>
    <property type="molecule type" value="Genomic_DNA"/>
</dbReference>
<evidence type="ECO:0000256" key="8">
    <source>
        <dbReference type="ARBA" id="ARBA00023136"/>
    </source>
</evidence>
<dbReference type="Gene3D" id="1.20.5.1030">
    <property type="entry name" value="Preprotein translocase secy subunit"/>
    <property type="match status" value="1"/>
</dbReference>
<comment type="caution">
    <text evidence="9">Lacks conserved residue(s) required for the propagation of feature annotation.</text>
</comment>
<keyword evidence="6 9" id="KW-1133">Transmembrane helix</keyword>
<keyword evidence="4 9" id="KW-0812">Transmembrane</keyword>
<sequence>MIQKSIQFLKEVRVEVKKVSWPSRKDTAGATFVVILLTIISGLYLFLCDLILSKGMAPLFLGKATILTGGVVVFLVGIMALIYYTTKK</sequence>
<name>A0A1F7RIL5_9BACT</name>
<dbReference type="Pfam" id="PF00584">
    <property type="entry name" value="SecE"/>
    <property type="match status" value="1"/>
</dbReference>
<evidence type="ECO:0000256" key="2">
    <source>
        <dbReference type="ARBA" id="ARBA00022448"/>
    </source>
</evidence>
<dbReference type="HAMAP" id="MF_00422">
    <property type="entry name" value="SecE"/>
    <property type="match status" value="1"/>
</dbReference>
<dbReference type="GO" id="GO:0065002">
    <property type="term" value="P:intracellular protein transmembrane transport"/>
    <property type="evidence" value="ECO:0007669"/>
    <property type="project" value="UniProtKB-UniRule"/>
</dbReference>
<comment type="caution">
    <text evidence="10">The sequence shown here is derived from an EMBL/GenBank/DDBJ whole genome shotgun (WGS) entry which is preliminary data.</text>
</comment>
<keyword evidence="3 9" id="KW-1003">Cell membrane</keyword>
<reference evidence="10 11" key="1">
    <citation type="journal article" date="2016" name="Nat. Commun.">
        <title>Thousands of microbial genomes shed light on interconnected biogeochemical processes in an aquifer system.</title>
        <authorList>
            <person name="Anantharaman K."/>
            <person name="Brown C.T."/>
            <person name="Hug L.A."/>
            <person name="Sharon I."/>
            <person name="Castelle C.J."/>
            <person name="Probst A.J."/>
            <person name="Thomas B.C."/>
            <person name="Singh A."/>
            <person name="Wilkins M.J."/>
            <person name="Karaoz U."/>
            <person name="Brodie E.L."/>
            <person name="Williams K.H."/>
            <person name="Hubbard S.S."/>
            <person name="Banfield J.F."/>
        </authorList>
    </citation>
    <scope>NUCLEOTIDE SEQUENCE [LARGE SCALE GENOMIC DNA]</scope>
</reference>
<dbReference type="GO" id="GO:0043952">
    <property type="term" value="P:protein transport by the Sec complex"/>
    <property type="evidence" value="ECO:0007669"/>
    <property type="project" value="UniProtKB-UniRule"/>
</dbReference>
<evidence type="ECO:0000313" key="10">
    <source>
        <dbReference type="EMBL" id="OGL41373.1"/>
    </source>
</evidence>
<organism evidence="10 11">
    <name type="scientific">Candidatus Schekmanbacteria bacterium RBG_13_48_7</name>
    <dbReference type="NCBI Taxonomy" id="1817878"/>
    <lineage>
        <taxon>Bacteria</taxon>
        <taxon>Candidatus Schekmaniibacteriota</taxon>
    </lineage>
</organism>
<dbReference type="PANTHER" id="PTHR33910">
    <property type="entry name" value="PROTEIN TRANSLOCASE SUBUNIT SECE"/>
    <property type="match status" value="1"/>
</dbReference>
<evidence type="ECO:0000256" key="4">
    <source>
        <dbReference type="ARBA" id="ARBA00022692"/>
    </source>
</evidence>
<keyword evidence="5 9" id="KW-0653">Protein transport</keyword>
<comment type="subcellular location">
    <subcellularLocation>
        <location evidence="1">Membrane</location>
    </subcellularLocation>
</comment>
<dbReference type="NCBIfam" id="TIGR00964">
    <property type="entry name" value="secE_bact"/>
    <property type="match status" value="1"/>
</dbReference>
<dbReference type="GO" id="GO:0005886">
    <property type="term" value="C:plasma membrane"/>
    <property type="evidence" value="ECO:0007669"/>
    <property type="project" value="UniProtKB-UniRule"/>
</dbReference>
<feature type="transmembrane region" description="Helical" evidence="9">
    <location>
        <begin position="59"/>
        <end position="84"/>
    </location>
</feature>
<comment type="similarity">
    <text evidence="9">Belongs to the SecE/SEC61-gamma family.</text>
</comment>
<dbReference type="GO" id="GO:0008320">
    <property type="term" value="F:protein transmembrane transporter activity"/>
    <property type="evidence" value="ECO:0007669"/>
    <property type="project" value="UniProtKB-UniRule"/>
</dbReference>
<keyword evidence="7 9" id="KW-0811">Translocation</keyword>
<keyword evidence="8 9" id="KW-0472">Membrane</keyword>
<proteinExistence type="inferred from homology"/>
<dbReference type="PANTHER" id="PTHR33910:SF1">
    <property type="entry name" value="PROTEIN TRANSLOCASE SUBUNIT SECE"/>
    <property type="match status" value="1"/>
</dbReference>
<dbReference type="InterPro" id="IPR038379">
    <property type="entry name" value="SecE_sf"/>
</dbReference>
<evidence type="ECO:0000256" key="9">
    <source>
        <dbReference type="HAMAP-Rule" id="MF_00422"/>
    </source>
</evidence>
<accession>A0A1F7RIL5</accession>
<dbReference type="AlphaFoldDB" id="A0A1F7RIL5"/>
<evidence type="ECO:0000313" key="11">
    <source>
        <dbReference type="Proteomes" id="UP000179266"/>
    </source>
</evidence>
<comment type="function">
    <text evidence="9">Essential subunit of the Sec protein translocation channel SecYEG. Clamps together the 2 halves of SecY. May contact the channel plug during translocation.</text>
</comment>
<dbReference type="InterPro" id="IPR005807">
    <property type="entry name" value="SecE_bac"/>
</dbReference>
<feature type="transmembrane region" description="Helical" evidence="9">
    <location>
        <begin position="27"/>
        <end position="47"/>
    </location>
</feature>
<dbReference type="GO" id="GO:0009306">
    <property type="term" value="P:protein secretion"/>
    <property type="evidence" value="ECO:0007669"/>
    <property type="project" value="UniProtKB-UniRule"/>
</dbReference>
<evidence type="ECO:0000256" key="3">
    <source>
        <dbReference type="ARBA" id="ARBA00022475"/>
    </source>
</evidence>
<protein>
    <recommendedName>
        <fullName evidence="9">Protein translocase subunit SecE</fullName>
    </recommendedName>
</protein>
<comment type="subunit">
    <text evidence="9">Component of the Sec protein translocase complex. Heterotrimer consisting of SecY, SecE and SecG subunits. The heterotrimers can form oligomers, although 1 heterotrimer is thought to be able to translocate proteins. Interacts with the ribosome. Interacts with SecDF, and other proteins may be involved. Interacts with SecA.</text>
</comment>
<dbReference type="Proteomes" id="UP000179266">
    <property type="component" value="Unassembled WGS sequence"/>
</dbReference>
<evidence type="ECO:0000256" key="1">
    <source>
        <dbReference type="ARBA" id="ARBA00004370"/>
    </source>
</evidence>